<dbReference type="GO" id="GO:0016020">
    <property type="term" value="C:membrane"/>
    <property type="evidence" value="ECO:0007669"/>
    <property type="project" value="InterPro"/>
</dbReference>
<keyword evidence="1" id="KW-0812">Transmembrane</keyword>
<dbReference type="EMBL" id="FMTS01000001">
    <property type="protein sequence ID" value="SCW43138.1"/>
    <property type="molecule type" value="Genomic_DNA"/>
</dbReference>
<evidence type="ECO:0000313" key="3">
    <source>
        <dbReference type="Proteomes" id="UP000199150"/>
    </source>
</evidence>
<sequence length="145" mass="15640">MIQFLLSPKGRISGTQFFSGIAIAMLVMVVIGFALGTVPSLDGPIILSLCWLLLAWPLVCLLVKRLHDTGRGARWLWGLAPQAILAVLSLAMGGFIPVIMLWLMTLLGVLANLACWSLLFFLALKPGDEGENAYGPDPHLKDQAA</sequence>
<keyword evidence="1" id="KW-1133">Transmembrane helix</keyword>
<dbReference type="AlphaFoldDB" id="A0A1G4QFL0"/>
<dbReference type="RefSeq" id="WP_090646133.1">
    <property type="nucleotide sequence ID" value="NZ_CBCRYE010000001.1"/>
</dbReference>
<evidence type="ECO:0000313" key="2">
    <source>
        <dbReference type="EMBL" id="SCW43138.1"/>
    </source>
</evidence>
<feature type="transmembrane region" description="Helical" evidence="1">
    <location>
        <begin position="102"/>
        <end position="124"/>
    </location>
</feature>
<proteinExistence type="predicted"/>
<feature type="transmembrane region" description="Helical" evidence="1">
    <location>
        <begin position="45"/>
        <end position="63"/>
    </location>
</feature>
<feature type="transmembrane region" description="Helical" evidence="1">
    <location>
        <begin position="21"/>
        <end position="39"/>
    </location>
</feature>
<dbReference type="Pfam" id="PF05656">
    <property type="entry name" value="DUF805"/>
    <property type="match status" value="1"/>
</dbReference>
<dbReference type="InterPro" id="IPR008523">
    <property type="entry name" value="DUF805"/>
</dbReference>
<keyword evidence="1" id="KW-0472">Membrane</keyword>
<dbReference type="OrthoDB" id="9812349at2"/>
<gene>
    <name evidence="2" type="ORF">SAMN02927928_1176</name>
</gene>
<name>A0A1G4QFL0_9CAUL</name>
<accession>A0A1G4QFL0</accession>
<feature type="transmembrane region" description="Helical" evidence="1">
    <location>
        <begin position="75"/>
        <end position="96"/>
    </location>
</feature>
<reference evidence="3" key="1">
    <citation type="submission" date="2016-10" db="EMBL/GenBank/DDBJ databases">
        <authorList>
            <person name="Varghese N."/>
            <person name="Submissions S."/>
        </authorList>
    </citation>
    <scope>NUCLEOTIDE SEQUENCE [LARGE SCALE GENOMIC DNA]</scope>
    <source>
        <strain evidence="3">CGMCC 1.3431</strain>
    </source>
</reference>
<dbReference type="Proteomes" id="UP000199150">
    <property type="component" value="Unassembled WGS sequence"/>
</dbReference>
<evidence type="ECO:0000256" key="1">
    <source>
        <dbReference type="SAM" id="Phobius"/>
    </source>
</evidence>
<keyword evidence="3" id="KW-1185">Reference proteome</keyword>
<protein>
    <submittedName>
        <fullName evidence="2">Uncharacterized membrane protein YhaH, DUF805 family</fullName>
    </submittedName>
</protein>
<organism evidence="2 3">
    <name type="scientific">Asticcacaulis taihuensis</name>
    <dbReference type="NCBI Taxonomy" id="260084"/>
    <lineage>
        <taxon>Bacteria</taxon>
        <taxon>Pseudomonadati</taxon>
        <taxon>Pseudomonadota</taxon>
        <taxon>Alphaproteobacteria</taxon>
        <taxon>Caulobacterales</taxon>
        <taxon>Caulobacteraceae</taxon>
        <taxon>Asticcacaulis</taxon>
    </lineage>
</organism>